<evidence type="ECO:0000313" key="1">
    <source>
        <dbReference type="EMBL" id="KAI5672542.1"/>
    </source>
</evidence>
<comment type="caution">
    <text evidence="1">The sequence shown here is derived from an EMBL/GenBank/DDBJ whole genome shotgun (WGS) entry which is preliminary data.</text>
</comment>
<reference evidence="2" key="1">
    <citation type="journal article" date="2023" name="Nat. Plants">
        <title>Single-cell RNA sequencing provides a high-resolution roadmap for understanding the multicellular compartmentation of specialized metabolism.</title>
        <authorList>
            <person name="Sun S."/>
            <person name="Shen X."/>
            <person name="Li Y."/>
            <person name="Li Y."/>
            <person name="Wang S."/>
            <person name="Li R."/>
            <person name="Zhang H."/>
            <person name="Shen G."/>
            <person name="Guo B."/>
            <person name="Wei J."/>
            <person name="Xu J."/>
            <person name="St-Pierre B."/>
            <person name="Chen S."/>
            <person name="Sun C."/>
        </authorList>
    </citation>
    <scope>NUCLEOTIDE SEQUENCE [LARGE SCALE GENOMIC DNA]</scope>
</reference>
<proteinExistence type="predicted"/>
<sequence>MVTRELTEGYKTPWPGEGKLISSALSLKYFGLKKISCTNWMPTTNVSLLSRDSCDVVFHRYLSLLSSHSSPSNLCIYQSLLLSISNICTGFSFSSFNSRLSLFKVTYRNFVLNLLFTESLIHNFLIASSKRGN</sequence>
<gene>
    <name evidence="1" type="ORF">M9H77_12906</name>
</gene>
<dbReference type="EMBL" id="CM044703">
    <property type="protein sequence ID" value="KAI5672542.1"/>
    <property type="molecule type" value="Genomic_DNA"/>
</dbReference>
<keyword evidence="2" id="KW-1185">Reference proteome</keyword>
<evidence type="ECO:0000313" key="2">
    <source>
        <dbReference type="Proteomes" id="UP001060085"/>
    </source>
</evidence>
<accession>A0ACC0BIS8</accession>
<dbReference type="Proteomes" id="UP001060085">
    <property type="component" value="Linkage Group LG03"/>
</dbReference>
<organism evidence="1 2">
    <name type="scientific">Catharanthus roseus</name>
    <name type="common">Madagascar periwinkle</name>
    <name type="synonym">Vinca rosea</name>
    <dbReference type="NCBI Taxonomy" id="4058"/>
    <lineage>
        <taxon>Eukaryota</taxon>
        <taxon>Viridiplantae</taxon>
        <taxon>Streptophyta</taxon>
        <taxon>Embryophyta</taxon>
        <taxon>Tracheophyta</taxon>
        <taxon>Spermatophyta</taxon>
        <taxon>Magnoliopsida</taxon>
        <taxon>eudicotyledons</taxon>
        <taxon>Gunneridae</taxon>
        <taxon>Pentapetalae</taxon>
        <taxon>asterids</taxon>
        <taxon>lamiids</taxon>
        <taxon>Gentianales</taxon>
        <taxon>Apocynaceae</taxon>
        <taxon>Rauvolfioideae</taxon>
        <taxon>Vinceae</taxon>
        <taxon>Catharanthinae</taxon>
        <taxon>Catharanthus</taxon>
    </lineage>
</organism>
<protein>
    <submittedName>
        <fullName evidence="1">Uncharacterized protein</fullName>
    </submittedName>
</protein>
<name>A0ACC0BIS8_CATRO</name>